<name>A0A1G2HNF1_9BACT</name>
<dbReference type="EMBL" id="MHOO01000011">
    <property type="protein sequence ID" value="OGZ63919.1"/>
    <property type="molecule type" value="Genomic_DNA"/>
</dbReference>
<dbReference type="InterPro" id="IPR003489">
    <property type="entry name" value="RHF/RaiA"/>
</dbReference>
<evidence type="ECO:0000313" key="1">
    <source>
        <dbReference type="EMBL" id="OGZ63919.1"/>
    </source>
</evidence>
<sequence>MQIIIKTKNLELTGQLESFINKKIGGLKKFLTSFEGHALPIAGGRNLFDTFVEVEKETNHHRKGDIFSAEAKLYLPGKSLFAKAHGDDLMKVISELRDELESEIRRYKSKVIEFPRRQSKKLKSR</sequence>
<protein>
    <submittedName>
        <fullName evidence="1">Ribosomal subunit interface protein</fullName>
    </submittedName>
</protein>
<dbReference type="SUPFAM" id="SSF69754">
    <property type="entry name" value="Ribosome binding protein Y (YfiA homologue)"/>
    <property type="match status" value="1"/>
</dbReference>
<dbReference type="STRING" id="1802202.A2730_01370"/>
<gene>
    <name evidence="1" type="ORF">A2730_01370</name>
</gene>
<dbReference type="Proteomes" id="UP000176855">
    <property type="component" value="Unassembled WGS sequence"/>
</dbReference>
<comment type="caution">
    <text evidence="1">The sequence shown here is derived from an EMBL/GenBank/DDBJ whole genome shotgun (WGS) entry which is preliminary data.</text>
</comment>
<dbReference type="AlphaFoldDB" id="A0A1G2HNF1"/>
<evidence type="ECO:0000313" key="2">
    <source>
        <dbReference type="Proteomes" id="UP000176855"/>
    </source>
</evidence>
<organism evidence="1 2">
    <name type="scientific">Candidatus Staskawiczbacteria bacterium RIFCSPHIGHO2_01_FULL_39_25</name>
    <dbReference type="NCBI Taxonomy" id="1802202"/>
    <lineage>
        <taxon>Bacteria</taxon>
        <taxon>Candidatus Staskawicziibacteriota</taxon>
    </lineage>
</organism>
<dbReference type="Pfam" id="PF02482">
    <property type="entry name" value="Ribosomal_S30AE"/>
    <property type="match status" value="1"/>
</dbReference>
<accession>A0A1G2HNF1</accession>
<proteinExistence type="predicted"/>
<dbReference type="InterPro" id="IPR036567">
    <property type="entry name" value="RHF-like"/>
</dbReference>
<dbReference type="Gene3D" id="3.30.160.100">
    <property type="entry name" value="Ribosome hibernation promotion factor-like"/>
    <property type="match status" value="1"/>
</dbReference>
<dbReference type="NCBIfam" id="TIGR00741">
    <property type="entry name" value="yfiA"/>
    <property type="match status" value="1"/>
</dbReference>
<reference evidence="1 2" key="1">
    <citation type="journal article" date="2016" name="Nat. Commun.">
        <title>Thousands of microbial genomes shed light on interconnected biogeochemical processes in an aquifer system.</title>
        <authorList>
            <person name="Anantharaman K."/>
            <person name="Brown C.T."/>
            <person name="Hug L.A."/>
            <person name="Sharon I."/>
            <person name="Castelle C.J."/>
            <person name="Probst A.J."/>
            <person name="Thomas B.C."/>
            <person name="Singh A."/>
            <person name="Wilkins M.J."/>
            <person name="Karaoz U."/>
            <person name="Brodie E.L."/>
            <person name="Williams K.H."/>
            <person name="Hubbard S.S."/>
            <person name="Banfield J.F."/>
        </authorList>
    </citation>
    <scope>NUCLEOTIDE SEQUENCE [LARGE SCALE GENOMIC DNA]</scope>
</reference>